<feature type="transmembrane region" description="Helical" evidence="8">
    <location>
        <begin position="266"/>
        <end position="283"/>
    </location>
</feature>
<dbReference type="PANTHER" id="PTHR43047:SF72">
    <property type="entry name" value="OSMOSENSING HISTIDINE PROTEIN KINASE SLN1"/>
    <property type="match status" value="1"/>
</dbReference>
<feature type="domain" description="Response regulatory" evidence="10">
    <location>
        <begin position="764"/>
        <end position="878"/>
    </location>
</feature>
<evidence type="ECO:0000256" key="6">
    <source>
        <dbReference type="PROSITE-ProRule" id="PRU00169"/>
    </source>
</evidence>
<evidence type="ECO:0000256" key="4">
    <source>
        <dbReference type="ARBA" id="ARBA00022679"/>
    </source>
</evidence>
<feature type="modified residue" description="4-aspartylphosphate" evidence="6">
    <location>
        <position position="813"/>
    </location>
</feature>
<dbReference type="InterPro" id="IPR036890">
    <property type="entry name" value="HATPase_C_sf"/>
</dbReference>
<evidence type="ECO:0000256" key="5">
    <source>
        <dbReference type="ARBA" id="ARBA00022777"/>
    </source>
</evidence>
<dbReference type="PROSITE" id="PS50112">
    <property type="entry name" value="PAS"/>
    <property type="match status" value="1"/>
</dbReference>
<comment type="catalytic activity">
    <reaction evidence="1">
        <text>ATP + protein L-histidine = ADP + protein N-phospho-L-histidine.</text>
        <dbReference type="EC" id="2.7.13.3"/>
    </reaction>
</comment>
<dbReference type="EC" id="2.7.13.3" evidence="2"/>
<keyword evidence="4" id="KW-0808">Transferase</keyword>
<dbReference type="PROSITE" id="PS50110">
    <property type="entry name" value="RESPONSE_REGULATORY"/>
    <property type="match status" value="1"/>
</dbReference>
<evidence type="ECO:0000259" key="10">
    <source>
        <dbReference type="PROSITE" id="PS50110"/>
    </source>
</evidence>
<evidence type="ECO:0000256" key="7">
    <source>
        <dbReference type="SAM" id="MobiDB-lite"/>
    </source>
</evidence>
<evidence type="ECO:0000259" key="9">
    <source>
        <dbReference type="PROSITE" id="PS50109"/>
    </source>
</evidence>
<feature type="transmembrane region" description="Helical" evidence="8">
    <location>
        <begin position="154"/>
        <end position="175"/>
    </location>
</feature>
<evidence type="ECO:0000313" key="12">
    <source>
        <dbReference type="EMBL" id="PWR02583.1"/>
    </source>
</evidence>
<dbReference type="SUPFAM" id="SSF52172">
    <property type="entry name" value="CheY-like"/>
    <property type="match status" value="1"/>
</dbReference>
<dbReference type="EMBL" id="QGKU01000033">
    <property type="protein sequence ID" value="PWR02583.1"/>
    <property type="molecule type" value="Genomic_DNA"/>
</dbReference>
<dbReference type="PANTHER" id="PTHR43047">
    <property type="entry name" value="TWO-COMPONENT HISTIDINE PROTEIN KINASE"/>
    <property type="match status" value="1"/>
</dbReference>
<dbReference type="GO" id="GO:0005886">
    <property type="term" value="C:plasma membrane"/>
    <property type="evidence" value="ECO:0007669"/>
    <property type="project" value="TreeGrafter"/>
</dbReference>
<keyword evidence="3 6" id="KW-0597">Phosphoprotein</keyword>
<dbReference type="OrthoDB" id="9795133at2"/>
<accession>A0A2V2LLD1</accession>
<dbReference type="InterPro" id="IPR003661">
    <property type="entry name" value="HisK_dim/P_dom"/>
</dbReference>
<proteinExistence type="predicted"/>
<feature type="transmembrane region" description="Helical" evidence="8">
    <location>
        <begin position="340"/>
        <end position="364"/>
    </location>
</feature>
<feature type="transmembrane region" description="Helical" evidence="8">
    <location>
        <begin position="66"/>
        <end position="84"/>
    </location>
</feature>
<dbReference type="InterPro" id="IPR000014">
    <property type="entry name" value="PAS"/>
</dbReference>
<feature type="domain" description="PAS" evidence="11">
    <location>
        <begin position="374"/>
        <end position="443"/>
    </location>
</feature>
<comment type="caution">
    <text evidence="12">The sequence shown here is derived from an EMBL/GenBank/DDBJ whole genome shotgun (WGS) entry which is preliminary data.</text>
</comment>
<name>A0A2V2LLD1_9RHOB</name>
<evidence type="ECO:0000256" key="8">
    <source>
        <dbReference type="SAM" id="Phobius"/>
    </source>
</evidence>
<dbReference type="InterPro" id="IPR011006">
    <property type="entry name" value="CheY-like_superfamily"/>
</dbReference>
<feature type="transmembrane region" description="Helical" evidence="8">
    <location>
        <begin position="196"/>
        <end position="223"/>
    </location>
</feature>
<evidence type="ECO:0000259" key="11">
    <source>
        <dbReference type="PROSITE" id="PS50112"/>
    </source>
</evidence>
<dbReference type="PRINTS" id="PR00344">
    <property type="entry name" value="BCTRLSENSOR"/>
</dbReference>
<dbReference type="InterPro" id="IPR004358">
    <property type="entry name" value="Sig_transdc_His_kin-like_C"/>
</dbReference>
<evidence type="ECO:0000256" key="2">
    <source>
        <dbReference type="ARBA" id="ARBA00012438"/>
    </source>
</evidence>
<keyword evidence="8" id="KW-0472">Membrane</keyword>
<dbReference type="SMART" id="SM00387">
    <property type="entry name" value="HATPase_c"/>
    <property type="match status" value="1"/>
</dbReference>
<keyword evidence="8" id="KW-1133">Transmembrane helix</keyword>
<protein>
    <recommendedName>
        <fullName evidence="2">histidine kinase</fullName>
        <ecNumber evidence="2">2.7.13.3</ecNumber>
    </recommendedName>
</protein>
<dbReference type="SUPFAM" id="SSF47384">
    <property type="entry name" value="Homodimeric domain of signal transducing histidine kinase"/>
    <property type="match status" value="1"/>
</dbReference>
<dbReference type="Pfam" id="PF00072">
    <property type="entry name" value="Response_reg"/>
    <property type="match status" value="1"/>
</dbReference>
<keyword evidence="5" id="KW-0418">Kinase</keyword>
<keyword evidence="13" id="KW-1185">Reference proteome</keyword>
<dbReference type="Pfam" id="PF02518">
    <property type="entry name" value="HATPase_c"/>
    <property type="match status" value="1"/>
</dbReference>
<dbReference type="Proteomes" id="UP000245680">
    <property type="component" value="Unassembled WGS sequence"/>
</dbReference>
<dbReference type="CDD" id="cd00075">
    <property type="entry name" value="HATPase"/>
    <property type="match status" value="1"/>
</dbReference>
<feature type="region of interest" description="Disordered" evidence="7">
    <location>
        <begin position="733"/>
        <end position="758"/>
    </location>
</feature>
<sequence>MWLSWPRDGTAGRFGLMQGGSLIDRERAAGSIPRLARLGKTLGGRKAVTNDISMPRIRVQSRDDSTAMRNIILFALLCVLWILGEAISHSGQVVQHYAAMIAPHIASKAFVVALVLLPPRKLWLAALLFLALYGGSFLVPQMRTLPIEGAEAQLMVHALAFEVNFALALIIGMIARNSGDWLVRLFPEVDRRVLQVITAGALVALLSPLAYLALWGIGGALRLPGWSEIGLSLDQIARTVQRGVWGGLVVGMFLLLISFPIKRLDLTFSIVSALSIAAIVIGWKLGLSEFPELELAVALLILSMALPAGTSAILILFISVVIPLLTWFSVAPEPMEGHRHFTLDVLTVAVLCGVAFVIVVKYAVRSAAHRQSVTEERLERLYDFADVGRFSVDLRGGVAWIDPAAQRMTGMPARFPIAAFMRLVHAEDAAALTRAFSDQTGQNRIVSAQISPEEGGNHRVVKFYFWYQKAAKGDHFAHGFVVDVTEEHDRGVELESALAKLSEKQQFQSELFSMVSHELRTPASLISMFIEKMDEGEQWSAIGPKMKKVTAELLETLADIRQTVQPEKNLPVSLRPIVPIELMEEIKANYDLAAGNKNVGIEILVGNGTFDTSEGDVHRLRQAIANLLRNAILHSDCTTISLSYEAHETSEGRVGLWSVEDDGRGIPAQDVDLLFEPFQRGPDMPDKADGSGLGLYIVKSSIELLGGSVTYKPGRNGGARFELRVPEFRNAQTRGADAPQGAAVVPDRPRSRPSDAHRDKVQAHVLLAEDHQMIREVMGGTLRKMFARVSLAETGTEALQIFRSDKPDLVITDLFMPQMCGDELTTEIRRYDKSVPVIGITAAIMGDDAARFRAAGATAVLAKPLTRLQLEALSDEYLGATANTSGRGAVA</sequence>
<dbReference type="CDD" id="cd00082">
    <property type="entry name" value="HisKA"/>
    <property type="match status" value="1"/>
</dbReference>
<dbReference type="InterPro" id="IPR001789">
    <property type="entry name" value="Sig_transdc_resp-reg_receiver"/>
</dbReference>
<dbReference type="GO" id="GO:0000155">
    <property type="term" value="F:phosphorelay sensor kinase activity"/>
    <property type="evidence" value="ECO:0007669"/>
    <property type="project" value="InterPro"/>
</dbReference>
<dbReference type="Gene3D" id="3.30.565.10">
    <property type="entry name" value="Histidine kinase-like ATPase, C-terminal domain"/>
    <property type="match status" value="1"/>
</dbReference>
<evidence type="ECO:0000256" key="3">
    <source>
        <dbReference type="ARBA" id="ARBA00022553"/>
    </source>
</evidence>
<dbReference type="InterPro" id="IPR005467">
    <property type="entry name" value="His_kinase_dom"/>
</dbReference>
<dbReference type="InterPro" id="IPR036097">
    <property type="entry name" value="HisK_dim/P_sf"/>
</dbReference>
<dbReference type="GO" id="GO:0009927">
    <property type="term" value="F:histidine phosphotransfer kinase activity"/>
    <property type="evidence" value="ECO:0007669"/>
    <property type="project" value="TreeGrafter"/>
</dbReference>
<feature type="transmembrane region" description="Helical" evidence="8">
    <location>
        <begin position="295"/>
        <end position="328"/>
    </location>
</feature>
<dbReference type="SMART" id="SM00448">
    <property type="entry name" value="REC"/>
    <property type="match status" value="1"/>
</dbReference>
<dbReference type="Gene3D" id="3.30.450.20">
    <property type="entry name" value="PAS domain"/>
    <property type="match status" value="1"/>
</dbReference>
<dbReference type="Gene3D" id="1.10.287.130">
    <property type="match status" value="1"/>
</dbReference>
<keyword evidence="8" id="KW-0812">Transmembrane</keyword>
<evidence type="ECO:0000313" key="13">
    <source>
        <dbReference type="Proteomes" id="UP000245680"/>
    </source>
</evidence>
<feature type="transmembrane region" description="Helical" evidence="8">
    <location>
        <begin position="243"/>
        <end position="259"/>
    </location>
</feature>
<feature type="transmembrane region" description="Helical" evidence="8">
    <location>
        <begin position="96"/>
        <end position="117"/>
    </location>
</feature>
<dbReference type="CDD" id="cd17546">
    <property type="entry name" value="REC_hyHK_CKI1_RcsC-like"/>
    <property type="match status" value="1"/>
</dbReference>
<dbReference type="InterPro" id="IPR035965">
    <property type="entry name" value="PAS-like_dom_sf"/>
</dbReference>
<reference evidence="12 13" key="1">
    <citation type="submission" date="2018-05" db="EMBL/GenBank/DDBJ databases">
        <title>Rhodobacteraceae gen. nov., sp. nov. isolated from sea water.</title>
        <authorList>
            <person name="Ren Y."/>
        </authorList>
    </citation>
    <scope>NUCLEOTIDE SEQUENCE [LARGE SCALE GENOMIC DNA]</scope>
    <source>
        <strain evidence="12 13">TG-679</strain>
    </source>
</reference>
<feature type="transmembrane region" description="Helical" evidence="8">
    <location>
        <begin position="122"/>
        <end position="142"/>
    </location>
</feature>
<organism evidence="12 13">
    <name type="scientific">Meridianimarinicoccus roseus</name>
    <dbReference type="NCBI Taxonomy" id="2072018"/>
    <lineage>
        <taxon>Bacteria</taxon>
        <taxon>Pseudomonadati</taxon>
        <taxon>Pseudomonadota</taxon>
        <taxon>Alphaproteobacteria</taxon>
        <taxon>Rhodobacterales</taxon>
        <taxon>Paracoccaceae</taxon>
        <taxon>Meridianimarinicoccus</taxon>
    </lineage>
</organism>
<dbReference type="AlphaFoldDB" id="A0A2V2LLD1"/>
<feature type="domain" description="Histidine kinase" evidence="9">
    <location>
        <begin position="514"/>
        <end position="729"/>
    </location>
</feature>
<dbReference type="SUPFAM" id="SSF55874">
    <property type="entry name" value="ATPase domain of HSP90 chaperone/DNA topoisomerase II/histidine kinase"/>
    <property type="match status" value="1"/>
</dbReference>
<dbReference type="SUPFAM" id="SSF55785">
    <property type="entry name" value="PYP-like sensor domain (PAS domain)"/>
    <property type="match status" value="1"/>
</dbReference>
<evidence type="ECO:0000256" key="1">
    <source>
        <dbReference type="ARBA" id="ARBA00000085"/>
    </source>
</evidence>
<gene>
    <name evidence="12" type="ORF">DKT77_10345</name>
</gene>
<dbReference type="InterPro" id="IPR003594">
    <property type="entry name" value="HATPase_dom"/>
</dbReference>
<dbReference type="Gene3D" id="3.40.50.2300">
    <property type="match status" value="1"/>
</dbReference>
<dbReference type="PROSITE" id="PS50109">
    <property type="entry name" value="HIS_KIN"/>
    <property type="match status" value="1"/>
</dbReference>
<feature type="compositionally biased region" description="Basic and acidic residues" evidence="7">
    <location>
        <begin position="747"/>
        <end position="758"/>
    </location>
</feature>